<evidence type="ECO:0000259" key="1">
    <source>
        <dbReference type="Pfam" id="PF00149"/>
    </source>
</evidence>
<evidence type="ECO:0000313" key="2">
    <source>
        <dbReference type="EMBL" id="UVI40390.1"/>
    </source>
</evidence>
<dbReference type="Proteomes" id="UP001065265">
    <property type="component" value="Chromosome"/>
</dbReference>
<dbReference type="SUPFAM" id="SSF56300">
    <property type="entry name" value="Metallo-dependent phosphatases"/>
    <property type="match status" value="1"/>
</dbReference>
<dbReference type="PANTHER" id="PTHR42850">
    <property type="entry name" value="METALLOPHOSPHOESTERASE"/>
    <property type="match status" value="1"/>
</dbReference>
<reference evidence="2" key="1">
    <citation type="submission" date="2022-02" db="EMBL/GenBank/DDBJ databases">
        <title>Qipengyuania spongiae sp. nov., isolated from marine sponge.</title>
        <authorList>
            <person name="Li Z."/>
            <person name="Zhang M."/>
        </authorList>
    </citation>
    <scope>NUCLEOTIDE SEQUENCE</scope>
    <source>
        <strain evidence="2">PHS-Z21</strain>
    </source>
</reference>
<gene>
    <name evidence="2" type="ORF">L1F33_05455</name>
</gene>
<dbReference type="InterPro" id="IPR050126">
    <property type="entry name" value="Ap4A_hydrolase"/>
</dbReference>
<dbReference type="InterPro" id="IPR029052">
    <property type="entry name" value="Metallo-depent_PP-like"/>
</dbReference>
<proteinExistence type="predicted"/>
<dbReference type="RefSeq" id="WP_265560626.1">
    <property type="nucleotide sequence ID" value="NZ_CP092471.1"/>
</dbReference>
<dbReference type="Pfam" id="PF00149">
    <property type="entry name" value="Metallophos"/>
    <property type="match status" value="1"/>
</dbReference>
<keyword evidence="3" id="KW-1185">Reference proteome</keyword>
<organism evidence="2 3">
    <name type="scientific">Qipengyuania spongiae</name>
    <dbReference type="NCBI Taxonomy" id="2909673"/>
    <lineage>
        <taxon>Bacteria</taxon>
        <taxon>Pseudomonadati</taxon>
        <taxon>Pseudomonadota</taxon>
        <taxon>Alphaproteobacteria</taxon>
        <taxon>Sphingomonadales</taxon>
        <taxon>Erythrobacteraceae</taxon>
        <taxon>Qipengyuania</taxon>
    </lineage>
</organism>
<dbReference type="CDD" id="cd00144">
    <property type="entry name" value="MPP_PPP_family"/>
    <property type="match status" value="1"/>
</dbReference>
<protein>
    <submittedName>
        <fullName evidence="2">Serine/threonine protein phosphatase</fullName>
    </submittedName>
</protein>
<sequence>MLASLKQIFRPQAAAAHFPSVPEGERYYVIGDIHGRRDLFETLIEGVEADDVRRGDAAKTTVVLLGDLIDRGADSAGVIRAAREWGTRREVRYLAGNHEEMFLQSFDDTEMLRHFLKHGGRETVLSYDIDLGTYNALTLKELQDAIHRIVPMEDREFLRGFEEMIVAGDYLFVHAGIDPSRPVEEQRRSDLLWIRERFLRHAQPFDHVVVHGHTIFDEVEDRGHRIGIDTGAFRSGRLTALMLEGHERAYIQAVDQDGAIRIEHTGGQ</sequence>
<name>A0ABY5T1D4_9SPHN</name>
<dbReference type="InterPro" id="IPR004843">
    <property type="entry name" value="Calcineurin-like_PHP"/>
</dbReference>
<evidence type="ECO:0000313" key="3">
    <source>
        <dbReference type="Proteomes" id="UP001065265"/>
    </source>
</evidence>
<dbReference type="PANTHER" id="PTHR42850:SF4">
    <property type="entry name" value="ZINC-DEPENDENT ENDOPOLYPHOSPHATASE"/>
    <property type="match status" value="1"/>
</dbReference>
<dbReference type="EMBL" id="CP092471">
    <property type="protein sequence ID" value="UVI40390.1"/>
    <property type="molecule type" value="Genomic_DNA"/>
</dbReference>
<dbReference type="Gene3D" id="3.60.21.10">
    <property type="match status" value="1"/>
</dbReference>
<accession>A0ABY5T1D4</accession>
<feature type="domain" description="Calcineurin-like phosphoesterase" evidence="1">
    <location>
        <begin position="26"/>
        <end position="217"/>
    </location>
</feature>